<evidence type="ECO:0000313" key="2">
    <source>
        <dbReference type="EMBL" id="RKT72883.1"/>
    </source>
</evidence>
<sequence>MIDAAASNGARMASSVETTLAEVEIVAQSRAAQIGEAVLAAGRSAVGSVPQGLTAEAFSAAGTRLRAGLGVVGEDVVGDYVQGSRAAGTAKPTSDIDFAIRVSPERFDELIALRFGTPNPGSAKERTMLHAIKTGKIHVGEAGLRGLRGSLEAELGMEVDLSVIRVGGPFDNPPYIEVPR</sequence>
<gene>
    <name evidence="2" type="ORF">DFJ66_6207</name>
</gene>
<dbReference type="Gene3D" id="3.30.460.10">
    <property type="entry name" value="Beta Polymerase, domain 2"/>
    <property type="match status" value="1"/>
</dbReference>
<evidence type="ECO:0000259" key="1">
    <source>
        <dbReference type="Pfam" id="PF01909"/>
    </source>
</evidence>
<dbReference type="Proteomes" id="UP000272729">
    <property type="component" value="Unassembled WGS sequence"/>
</dbReference>
<organism evidence="2 3">
    <name type="scientific">Saccharothrix variisporea</name>
    <dbReference type="NCBI Taxonomy" id="543527"/>
    <lineage>
        <taxon>Bacteria</taxon>
        <taxon>Bacillati</taxon>
        <taxon>Actinomycetota</taxon>
        <taxon>Actinomycetes</taxon>
        <taxon>Pseudonocardiales</taxon>
        <taxon>Pseudonocardiaceae</taxon>
        <taxon>Saccharothrix</taxon>
    </lineage>
</organism>
<dbReference type="Pfam" id="PF01909">
    <property type="entry name" value="NTP_transf_2"/>
    <property type="match status" value="1"/>
</dbReference>
<name>A0A495XKE0_9PSEU</name>
<reference evidence="2 3" key="1">
    <citation type="submission" date="2018-10" db="EMBL/GenBank/DDBJ databases">
        <title>Sequencing the genomes of 1000 actinobacteria strains.</title>
        <authorList>
            <person name="Klenk H.-P."/>
        </authorList>
    </citation>
    <scope>NUCLEOTIDE SEQUENCE [LARGE SCALE GENOMIC DNA]</scope>
    <source>
        <strain evidence="2 3">DSM 43911</strain>
    </source>
</reference>
<feature type="domain" description="Polymerase nucleotidyl transferase" evidence="1">
    <location>
        <begin position="80"/>
        <end position="160"/>
    </location>
</feature>
<dbReference type="AlphaFoldDB" id="A0A495XKE0"/>
<accession>A0A495XKE0</accession>
<protein>
    <submittedName>
        <fullName evidence="2">Nucleotidyltransferase-like protein</fullName>
    </submittedName>
</protein>
<proteinExistence type="predicted"/>
<dbReference type="SUPFAM" id="SSF81301">
    <property type="entry name" value="Nucleotidyltransferase"/>
    <property type="match status" value="1"/>
</dbReference>
<dbReference type="InterPro" id="IPR002934">
    <property type="entry name" value="Polymerase_NTP_transf_dom"/>
</dbReference>
<evidence type="ECO:0000313" key="3">
    <source>
        <dbReference type="Proteomes" id="UP000272729"/>
    </source>
</evidence>
<comment type="caution">
    <text evidence="2">The sequence shown here is derived from an EMBL/GenBank/DDBJ whole genome shotgun (WGS) entry which is preliminary data.</text>
</comment>
<dbReference type="EMBL" id="RBXR01000001">
    <property type="protein sequence ID" value="RKT72883.1"/>
    <property type="molecule type" value="Genomic_DNA"/>
</dbReference>
<keyword evidence="2" id="KW-0808">Transferase</keyword>
<dbReference type="RefSeq" id="WP_397556318.1">
    <property type="nucleotide sequence ID" value="NZ_JBIUBA010000024.1"/>
</dbReference>
<dbReference type="CDD" id="cd05403">
    <property type="entry name" value="NT_KNTase_like"/>
    <property type="match status" value="1"/>
</dbReference>
<dbReference type="InterPro" id="IPR043519">
    <property type="entry name" value="NT_sf"/>
</dbReference>
<keyword evidence="3" id="KW-1185">Reference proteome</keyword>
<dbReference type="GO" id="GO:0016779">
    <property type="term" value="F:nucleotidyltransferase activity"/>
    <property type="evidence" value="ECO:0007669"/>
    <property type="project" value="InterPro"/>
</dbReference>